<evidence type="ECO:0000256" key="7">
    <source>
        <dbReference type="PROSITE-ProRule" id="PRU00703"/>
    </source>
</evidence>
<evidence type="ECO:0000256" key="6">
    <source>
        <dbReference type="PIRSR" id="PIRSR004692-3"/>
    </source>
</evidence>
<dbReference type="PANTHER" id="PTHR42745">
    <property type="match status" value="1"/>
</dbReference>
<evidence type="ECO:0000256" key="1">
    <source>
        <dbReference type="ARBA" id="ARBA00008165"/>
    </source>
</evidence>
<dbReference type="SUPFAM" id="SSF53697">
    <property type="entry name" value="SIS domain"/>
    <property type="match status" value="1"/>
</dbReference>
<dbReference type="OrthoDB" id="9762536at2"/>
<evidence type="ECO:0000259" key="9">
    <source>
        <dbReference type="PROSITE" id="PS51464"/>
    </source>
</evidence>
<sequence length="324" mass="34921">MSVEFDYRKTARHVLDIEKAAIDGLYQYLDQSFDEACRLMFHCTGKVIVTGMGKSGHIANKIAATLASTGTPAFFVHPGEASHGDLGMIGPHDVVLALSNSGESDEILSLLPVLKRRGLKLICMTGNPDSTMAREAEVHLCTRVAQEACPLGLAPTASTTATLVMGDALAVALLEARGFTADDFALSHPGGALGKRLLLRVGDLMHKDERVPKVGLNTLIIEALLEIGRTGLGFTAVVDEQERLVGVYTDGDLRRTLDHKIDVHHTTIDQVMTRHCVTARANMLAAEAVKLMEEKKISGLLVVNEQQQPVGAFNMHDLLRAGVI</sequence>
<dbReference type="GO" id="GO:0005975">
    <property type="term" value="P:carbohydrate metabolic process"/>
    <property type="evidence" value="ECO:0007669"/>
    <property type="project" value="InterPro"/>
</dbReference>
<dbReference type="EC" id="5.3.1.13" evidence="4"/>
<dbReference type="EMBL" id="PXYG01000002">
    <property type="protein sequence ID" value="PSJ46707.1"/>
    <property type="molecule type" value="Genomic_DNA"/>
</dbReference>
<dbReference type="GO" id="GO:0019146">
    <property type="term" value="F:arabinose-5-phosphate isomerase activity"/>
    <property type="evidence" value="ECO:0007669"/>
    <property type="project" value="UniProtKB-EC"/>
</dbReference>
<dbReference type="Proteomes" id="UP000240243">
    <property type="component" value="Unassembled WGS sequence"/>
</dbReference>
<dbReference type="Pfam" id="PF00571">
    <property type="entry name" value="CBS"/>
    <property type="match status" value="2"/>
</dbReference>
<evidence type="ECO:0000313" key="10">
    <source>
        <dbReference type="EMBL" id="PSJ46707.1"/>
    </source>
</evidence>
<evidence type="ECO:0000256" key="5">
    <source>
        <dbReference type="PIRSR" id="PIRSR004692-2"/>
    </source>
</evidence>
<dbReference type="CDD" id="cd04604">
    <property type="entry name" value="CBS_pair_SIS_assoc"/>
    <property type="match status" value="1"/>
</dbReference>
<evidence type="ECO:0000256" key="3">
    <source>
        <dbReference type="ARBA" id="ARBA00023122"/>
    </source>
</evidence>
<dbReference type="InterPro" id="IPR046342">
    <property type="entry name" value="CBS_dom_sf"/>
</dbReference>
<keyword evidence="2" id="KW-0677">Repeat</keyword>
<dbReference type="PIRSF" id="PIRSF004692">
    <property type="entry name" value="KdsD_KpsF"/>
    <property type="match status" value="1"/>
</dbReference>
<dbReference type="FunFam" id="3.40.50.10490:FF:000011">
    <property type="entry name" value="Arabinose 5-phosphate isomerase"/>
    <property type="match status" value="1"/>
</dbReference>
<evidence type="ECO:0000313" key="11">
    <source>
        <dbReference type="Proteomes" id="UP000240243"/>
    </source>
</evidence>
<dbReference type="InterPro" id="IPR035474">
    <property type="entry name" value="SIS_Kpsf"/>
</dbReference>
<organism evidence="10 11">
    <name type="scientific">Zobellella endophytica</name>
    <dbReference type="NCBI Taxonomy" id="2116700"/>
    <lineage>
        <taxon>Bacteria</taxon>
        <taxon>Pseudomonadati</taxon>
        <taxon>Pseudomonadota</taxon>
        <taxon>Gammaproteobacteria</taxon>
        <taxon>Aeromonadales</taxon>
        <taxon>Aeromonadaceae</taxon>
        <taxon>Zobellella</taxon>
    </lineage>
</organism>
<keyword evidence="3 7" id="KW-0129">CBS domain</keyword>
<evidence type="ECO:0000259" key="8">
    <source>
        <dbReference type="PROSITE" id="PS51371"/>
    </source>
</evidence>
<feature type="site" description="Catalytically relevant" evidence="6">
    <location>
        <position position="188"/>
    </location>
</feature>
<protein>
    <recommendedName>
        <fullName evidence="4">Arabinose 5-phosphate isomerase</fullName>
        <shortName evidence="4">API</shortName>
        <ecNumber evidence="4">5.3.1.13</ecNumber>
    </recommendedName>
</protein>
<dbReference type="PANTHER" id="PTHR42745:SF1">
    <property type="entry name" value="ARABINOSE 5-PHOSPHATE ISOMERASE KDSD"/>
    <property type="match status" value="1"/>
</dbReference>
<dbReference type="AlphaFoldDB" id="A0A2P7R903"/>
<feature type="binding site" evidence="5">
    <location>
        <position position="77"/>
    </location>
    <ligand>
        <name>Zn(2+)</name>
        <dbReference type="ChEBI" id="CHEBI:29105"/>
    </ligand>
</feature>
<dbReference type="Pfam" id="PF01380">
    <property type="entry name" value="SIS"/>
    <property type="match status" value="1"/>
</dbReference>
<dbReference type="RefSeq" id="WP_106729318.1">
    <property type="nucleotide sequence ID" value="NZ_PXYG01000002.1"/>
</dbReference>
<dbReference type="GO" id="GO:1901135">
    <property type="term" value="P:carbohydrate derivative metabolic process"/>
    <property type="evidence" value="ECO:0007669"/>
    <property type="project" value="InterPro"/>
</dbReference>
<dbReference type="Gene3D" id="3.10.580.10">
    <property type="entry name" value="CBS-domain"/>
    <property type="match status" value="1"/>
</dbReference>
<comment type="caution">
    <text evidence="10">The sequence shown here is derived from an EMBL/GenBank/DDBJ whole genome shotgun (WGS) entry which is preliminary data.</text>
</comment>
<dbReference type="Gene3D" id="3.40.50.10490">
    <property type="entry name" value="Glucose-6-phosphate isomerase like protein, domain 1"/>
    <property type="match status" value="1"/>
</dbReference>
<comment type="similarity">
    <text evidence="1 4">Belongs to the SIS family. GutQ/KpsF subfamily.</text>
</comment>
<gene>
    <name evidence="10" type="ORF">C7H85_08855</name>
</gene>
<dbReference type="InterPro" id="IPR000644">
    <property type="entry name" value="CBS_dom"/>
</dbReference>
<dbReference type="InterPro" id="IPR001347">
    <property type="entry name" value="SIS_dom"/>
</dbReference>
<keyword evidence="5" id="KW-0479">Metal-binding</keyword>
<dbReference type="PROSITE" id="PS51464">
    <property type="entry name" value="SIS"/>
    <property type="match status" value="1"/>
</dbReference>
<evidence type="ECO:0000256" key="4">
    <source>
        <dbReference type="PIRNR" id="PIRNR004692"/>
    </source>
</evidence>
<feature type="site" description="Catalytically relevant" evidence="6">
    <location>
        <position position="54"/>
    </location>
</feature>
<feature type="domain" description="SIS" evidence="9">
    <location>
        <begin position="36"/>
        <end position="179"/>
    </location>
</feature>
<accession>A0A2P7R903</accession>
<dbReference type="GO" id="GO:0046872">
    <property type="term" value="F:metal ion binding"/>
    <property type="evidence" value="ECO:0007669"/>
    <property type="project" value="UniProtKB-KW"/>
</dbReference>
<proteinExistence type="inferred from homology"/>
<dbReference type="NCBIfam" id="TIGR00393">
    <property type="entry name" value="kpsF"/>
    <property type="match status" value="1"/>
</dbReference>
<dbReference type="SMART" id="SM00116">
    <property type="entry name" value="CBS"/>
    <property type="match status" value="2"/>
</dbReference>
<dbReference type="InterPro" id="IPR046348">
    <property type="entry name" value="SIS_dom_sf"/>
</dbReference>
<keyword evidence="11" id="KW-1185">Reference proteome</keyword>
<feature type="domain" description="CBS" evidence="8">
    <location>
        <begin position="205"/>
        <end position="263"/>
    </location>
</feature>
<dbReference type="InterPro" id="IPR050986">
    <property type="entry name" value="GutQ/KpsF_isomerases"/>
</dbReference>
<evidence type="ECO:0000256" key="2">
    <source>
        <dbReference type="ARBA" id="ARBA00022737"/>
    </source>
</evidence>
<feature type="site" description="Catalytically relevant" evidence="6">
    <location>
        <position position="147"/>
    </location>
</feature>
<keyword evidence="5" id="KW-0862">Zinc</keyword>
<feature type="site" description="Catalytically relevant" evidence="6">
    <location>
        <position position="106"/>
    </location>
</feature>
<keyword evidence="4 10" id="KW-0413">Isomerase</keyword>
<dbReference type="PROSITE" id="PS51371">
    <property type="entry name" value="CBS"/>
    <property type="match status" value="2"/>
</dbReference>
<dbReference type="GO" id="GO:0097367">
    <property type="term" value="F:carbohydrate derivative binding"/>
    <property type="evidence" value="ECO:0007669"/>
    <property type="project" value="InterPro"/>
</dbReference>
<dbReference type="InterPro" id="IPR004800">
    <property type="entry name" value="KdsD/KpsF-type"/>
</dbReference>
<name>A0A2P7R903_9GAMM</name>
<comment type="catalytic activity">
    <reaction evidence="4">
        <text>D-arabinose 5-phosphate = D-ribulose 5-phosphate</text>
        <dbReference type="Rhea" id="RHEA:23104"/>
        <dbReference type="ChEBI" id="CHEBI:57693"/>
        <dbReference type="ChEBI" id="CHEBI:58121"/>
        <dbReference type="EC" id="5.3.1.13"/>
    </reaction>
</comment>
<feature type="domain" description="CBS" evidence="8">
    <location>
        <begin position="272"/>
        <end position="324"/>
    </location>
</feature>
<reference evidence="10 11" key="1">
    <citation type="submission" date="2018-03" db="EMBL/GenBank/DDBJ databases">
        <title>The draft genome of Zobellella sp. 59N8.</title>
        <authorList>
            <person name="Liu L."/>
            <person name="Li L."/>
            <person name="Zhang X."/>
            <person name="Liang L."/>
            <person name="Wang T."/>
        </authorList>
    </citation>
    <scope>NUCLEOTIDE SEQUENCE [LARGE SCALE GENOMIC DNA]</scope>
    <source>
        <strain evidence="10 11">59N8</strain>
    </source>
</reference>
<dbReference type="CDD" id="cd05014">
    <property type="entry name" value="SIS_Kpsf"/>
    <property type="match status" value="1"/>
</dbReference>